<reference evidence="9" key="1">
    <citation type="submission" date="2023-03" db="EMBL/GenBank/DDBJ databases">
        <title>Andean soil-derived lignocellulolytic bacterial consortium as a source of novel taxa and putative plastic-active enzymes.</title>
        <authorList>
            <person name="Diaz-Garcia L."/>
            <person name="Chuvochina M."/>
            <person name="Feuerriegel G."/>
            <person name="Bunk B."/>
            <person name="Sproer C."/>
            <person name="Streit W.R."/>
            <person name="Rodriguez L.M."/>
            <person name="Overmann J."/>
            <person name="Jimenez D.J."/>
        </authorList>
    </citation>
    <scope>NUCLEOTIDE SEQUENCE</scope>
    <source>
        <strain evidence="9">MAG 833</strain>
    </source>
</reference>
<dbReference type="InterPro" id="IPR004446">
    <property type="entry name" value="Heptose_bisP_phosphatase"/>
</dbReference>
<keyword evidence="4" id="KW-0479">Metal-binding</keyword>
<gene>
    <name evidence="9" type="ORF">P0Y50_04830</name>
</gene>
<dbReference type="InterPro" id="IPR023214">
    <property type="entry name" value="HAD_sf"/>
</dbReference>
<dbReference type="PANTHER" id="PTHR42891:SF1">
    <property type="entry name" value="D-GLYCERO-BETA-D-MANNO-HEPTOSE-1,7-BISPHOSPHATE 7-PHOSPHATASE"/>
    <property type="match status" value="1"/>
</dbReference>
<evidence type="ECO:0000256" key="3">
    <source>
        <dbReference type="ARBA" id="ARBA00022490"/>
    </source>
</evidence>
<evidence type="ECO:0000259" key="8">
    <source>
        <dbReference type="Pfam" id="PF00483"/>
    </source>
</evidence>
<dbReference type="Proteomes" id="UP001213664">
    <property type="component" value="Chromosome"/>
</dbReference>
<accession>A0AAJ5X1H3</accession>
<dbReference type="Gene3D" id="3.40.50.1000">
    <property type="entry name" value="HAD superfamily/HAD-like"/>
    <property type="match status" value="1"/>
</dbReference>
<evidence type="ECO:0000256" key="2">
    <source>
        <dbReference type="ARBA" id="ARBA00005628"/>
    </source>
</evidence>
<evidence type="ECO:0000256" key="5">
    <source>
        <dbReference type="ARBA" id="ARBA00022801"/>
    </source>
</evidence>
<organism evidence="9 10">
    <name type="scientific">Candidatus Brevundimonas colombiensis</name>
    <dbReference type="NCBI Taxonomy" id="3121376"/>
    <lineage>
        <taxon>Bacteria</taxon>
        <taxon>Pseudomonadati</taxon>
        <taxon>Pseudomonadota</taxon>
        <taxon>Alphaproteobacteria</taxon>
        <taxon>Caulobacterales</taxon>
        <taxon>Caulobacteraceae</taxon>
        <taxon>Brevundimonas</taxon>
    </lineage>
</organism>
<dbReference type="GO" id="GO:0005737">
    <property type="term" value="C:cytoplasm"/>
    <property type="evidence" value="ECO:0007669"/>
    <property type="project" value="UniProtKB-SubCell"/>
</dbReference>
<dbReference type="InterPro" id="IPR005835">
    <property type="entry name" value="NTP_transferase_dom"/>
</dbReference>
<dbReference type="PANTHER" id="PTHR42891">
    <property type="entry name" value="D-GLYCERO-BETA-D-MANNO-HEPTOSE-1,7-BISPHOSPHATE 7-PHOSPHATASE"/>
    <property type="match status" value="1"/>
</dbReference>
<keyword evidence="6" id="KW-0119">Carbohydrate metabolism</keyword>
<dbReference type="AlphaFoldDB" id="A0AAJ5X1H3"/>
<keyword evidence="3" id="KW-0963">Cytoplasm</keyword>
<dbReference type="CDD" id="cd07503">
    <property type="entry name" value="HAD_HisB-N"/>
    <property type="match status" value="1"/>
</dbReference>
<dbReference type="Pfam" id="PF00483">
    <property type="entry name" value="NTP_transferase"/>
    <property type="match status" value="1"/>
</dbReference>
<dbReference type="NCBIfam" id="TIGR01662">
    <property type="entry name" value="HAD-SF-IIIA"/>
    <property type="match status" value="1"/>
</dbReference>
<proteinExistence type="inferred from homology"/>
<evidence type="ECO:0000256" key="4">
    <source>
        <dbReference type="ARBA" id="ARBA00022723"/>
    </source>
</evidence>
<dbReference type="InterPro" id="IPR029044">
    <property type="entry name" value="Nucleotide-diphossugar_trans"/>
</dbReference>
<evidence type="ECO:0000256" key="6">
    <source>
        <dbReference type="ARBA" id="ARBA00023277"/>
    </source>
</evidence>
<evidence type="ECO:0000313" key="9">
    <source>
        <dbReference type="EMBL" id="WEK40936.1"/>
    </source>
</evidence>
<dbReference type="EMBL" id="CP119326">
    <property type="protein sequence ID" value="WEK40936.1"/>
    <property type="molecule type" value="Genomic_DNA"/>
</dbReference>
<name>A0AAJ5X1H3_9CAUL</name>
<dbReference type="GO" id="GO:0005975">
    <property type="term" value="P:carbohydrate metabolic process"/>
    <property type="evidence" value="ECO:0007669"/>
    <property type="project" value="InterPro"/>
</dbReference>
<protein>
    <recommendedName>
        <fullName evidence="7">D,D-heptose 1,7-bisphosphate phosphatase</fullName>
    </recommendedName>
</protein>
<dbReference type="NCBIfam" id="TIGR01656">
    <property type="entry name" value="Histidinol-ppas"/>
    <property type="match status" value="1"/>
</dbReference>
<dbReference type="GO" id="GO:0016791">
    <property type="term" value="F:phosphatase activity"/>
    <property type="evidence" value="ECO:0007669"/>
    <property type="project" value="InterPro"/>
</dbReference>
<dbReference type="Gene3D" id="3.90.550.10">
    <property type="entry name" value="Spore Coat Polysaccharide Biosynthesis Protein SpsA, Chain A"/>
    <property type="match status" value="1"/>
</dbReference>
<evidence type="ECO:0000256" key="1">
    <source>
        <dbReference type="ARBA" id="ARBA00004496"/>
    </source>
</evidence>
<dbReference type="Pfam" id="PF13242">
    <property type="entry name" value="Hydrolase_like"/>
    <property type="match status" value="1"/>
</dbReference>
<comment type="similarity">
    <text evidence="2">Belongs to the GmhB family.</text>
</comment>
<evidence type="ECO:0000313" key="10">
    <source>
        <dbReference type="Proteomes" id="UP001213664"/>
    </source>
</evidence>
<evidence type="ECO:0000256" key="7">
    <source>
        <dbReference type="ARBA" id="ARBA00031828"/>
    </source>
</evidence>
<feature type="domain" description="Nucleotidyl transferase" evidence="8">
    <location>
        <begin position="6"/>
        <end position="229"/>
    </location>
</feature>
<dbReference type="InterPro" id="IPR006549">
    <property type="entry name" value="HAD-SF_hydro_IIIA"/>
</dbReference>
<dbReference type="InterPro" id="IPR036412">
    <property type="entry name" value="HAD-like_sf"/>
</dbReference>
<dbReference type="SUPFAM" id="SSF53448">
    <property type="entry name" value="Nucleotide-diphospho-sugar transferases"/>
    <property type="match status" value="1"/>
</dbReference>
<dbReference type="SUPFAM" id="SSF56784">
    <property type="entry name" value="HAD-like"/>
    <property type="match status" value="1"/>
</dbReference>
<dbReference type="GO" id="GO:0046872">
    <property type="term" value="F:metal ion binding"/>
    <property type="evidence" value="ECO:0007669"/>
    <property type="project" value="UniProtKB-KW"/>
</dbReference>
<dbReference type="InterPro" id="IPR006543">
    <property type="entry name" value="Histidinol-phos"/>
</dbReference>
<sequence>MRIEQGVILCGGLGSRLGSLTAETPKPLLPVDGTPFLQILMREITRYGVRRFLLLAAYRSEQIESFARSVVEALGGDVEVLVVIEPDRAGTGGALYNARPMLDDAFFLFNGDTLLDTPLDRLAALLDDPEAIGAMALRRLEQAGRYGVTVLEGDAITAFGVPPLDDGPVYINGGVAAFRKTMVDGLKPTGSMEVELLPDLAVQGRLRGLPVNGFFLDIGVPEDFASAQTSVPAFVRRPALFLDRDGVINLDKGHVGSMDRFEWVEGAREAIKAANTLGYYVFVVTNQAGIAKGYYTEGDYQTVMDHIDQGLAEIGGRIDDVRFCPYHPDGVIADYRVVSDWRKPAPGMVLDLLKSWPVDRARSLLIGDNQTDIQAAEAAGLKGELFTGGRLDAFLAPLLTSSDRKDVI</sequence>
<keyword evidence="5 9" id="KW-0378">Hydrolase</keyword>
<comment type="subcellular location">
    <subcellularLocation>
        <location evidence="1">Cytoplasm</location>
    </subcellularLocation>
</comment>